<comment type="caution">
    <text evidence="1">The sequence shown here is derived from an EMBL/GenBank/DDBJ whole genome shotgun (WGS) entry which is preliminary data.</text>
</comment>
<proteinExistence type="predicted"/>
<evidence type="ECO:0000313" key="1">
    <source>
        <dbReference type="EMBL" id="RHZ86514.1"/>
    </source>
</evidence>
<dbReference type="Proteomes" id="UP000266861">
    <property type="component" value="Unassembled WGS sequence"/>
</dbReference>
<gene>
    <name evidence="1" type="ORF">Glove_50g99</name>
</gene>
<dbReference type="EMBL" id="PQFF01000047">
    <property type="protein sequence ID" value="RHZ86514.1"/>
    <property type="molecule type" value="Genomic_DNA"/>
</dbReference>
<accession>A0A397JMX6</accession>
<reference evidence="1 2" key="1">
    <citation type="submission" date="2018-08" db="EMBL/GenBank/DDBJ databases">
        <title>Genome and evolution of the arbuscular mycorrhizal fungus Diversispora epigaea (formerly Glomus versiforme) and its bacterial endosymbionts.</title>
        <authorList>
            <person name="Sun X."/>
            <person name="Fei Z."/>
            <person name="Harrison M."/>
        </authorList>
    </citation>
    <scope>NUCLEOTIDE SEQUENCE [LARGE SCALE GENOMIC DNA]</scope>
    <source>
        <strain evidence="1 2">IT104</strain>
    </source>
</reference>
<sequence>MITTCKAKNILKQGYSNSIFNEFVKDKSNLNKTYNPLEVIQLKILQELLKDRRFRGESEDFNIDNNKSIPLLYSSIRIPEYRGEEQDPIQRTCQVDDSNKAHRKLAASQNVVSTRIVPEEKQRSGETAIHPWSEQESTRRSLQLPVHCEIMMLLLKPPSMKLLLAMIERKMKIPVEFRKISAEEKHDKELKEISEEVDNSEYEKELEALRYSGLEDNRKAKGDSEQWQG</sequence>
<name>A0A397JMX6_9GLOM</name>
<organism evidence="1 2">
    <name type="scientific">Diversispora epigaea</name>
    <dbReference type="NCBI Taxonomy" id="1348612"/>
    <lineage>
        <taxon>Eukaryota</taxon>
        <taxon>Fungi</taxon>
        <taxon>Fungi incertae sedis</taxon>
        <taxon>Mucoromycota</taxon>
        <taxon>Glomeromycotina</taxon>
        <taxon>Glomeromycetes</taxon>
        <taxon>Diversisporales</taxon>
        <taxon>Diversisporaceae</taxon>
        <taxon>Diversispora</taxon>
    </lineage>
</organism>
<evidence type="ECO:0000313" key="2">
    <source>
        <dbReference type="Proteomes" id="UP000266861"/>
    </source>
</evidence>
<dbReference type="AlphaFoldDB" id="A0A397JMX6"/>
<keyword evidence="2" id="KW-1185">Reference proteome</keyword>
<protein>
    <submittedName>
        <fullName evidence="1">Uncharacterized protein</fullName>
    </submittedName>
</protein>